<protein>
    <recommendedName>
        <fullName evidence="3">Ribbon-helix-helix protein, copG family</fullName>
    </recommendedName>
</protein>
<dbReference type="AlphaFoldDB" id="A0A1X7N0C9"/>
<evidence type="ECO:0000313" key="2">
    <source>
        <dbReference type="Proteomes" id="UP000193711"/>
    </source>
</evidence>
<organism evidence="1 2">
    <name type="scientific">Rathayibacter oskolensis</name>
    <dbReference type="NCBI Taxonomy" id="1891671"/>
    <lineage>
        <taxon>Bacteria</taxon>
        <taxon>Bacillati</taxon>
        <taxon>Actinomycetota</taxon>
        <taxon>Actinomycetes</taxon>
        <taxon>Micrococcales</taxon>
        <taxon>Microbacteriaceae</taxon>
        <taxon>Rathayibacter</taxon>
    </lineage>
</organism>
<proteinExistence type="predicted"/>
<evidence type="ECO:0008006" key="3">
    <source>
        <dbReference type="Google" id="ProtNLM"/>
    </source>
</evidence>
<evidence type="ECO:0000313" key="1">
    <source>
        <dbReference type="EMBL" id="SMH30675.1"/>
    </source>
</evidence>
<keyword evidence="2" id="KW-1185">Reference proteome</keyword>
<dbReference type="EMBL" id="FXBM01000001">
    <property type="protein sequence ID" value="SMH30675.1"/>
    <property type="molecule type" value="Genomic_DNA"/>
</dbReference>
<name>A0A1X7N0C9_9MICO</name>
<dbReference type="STRING" id="1891671.SAMN06295885_0461"/>
<accession>A0A1X7N0C9</accession>
<reference evidence="2" key="1">
    <citation type="submission" date="2017-04" db="EMBL/GenBank/DDBJ databases">
        <authorList>
            <person name="Varghese N."/>
            <person name="Submissions S."/>
        </authorList>
    </citation>
    <scope>NUCLEOTIDE SEQUENCE [LARGE SCALE GENOMIC DNA]</scope>
    <source>
        <strain evidence="2">VKM Ac-2121</strain>
    </source>
</reference>
<dbReference type="Proteomes" id="UP000193711">
    <property type="component" value="Unassembled WGS sequence"/>
</dbReference>
<gene>
    <name evidence="1" type="ORF">SAMN06295885_0461</name>
</gene>
<sequence>MPTGRPPKNYVTVRASIPTEMDKALDAFVAATGLAKASLIRIALAEKLVALNLLPDHPPIPLSLTSRPNNE</sequence>
<dbReference type="RefSeq" id="WP_129587864.1">
    <property type="nucleotide sequence ID" value="NZ_FXBM01000001.1"/>
</dbReference>